<evidence type="ECO:0000313" key="2">
    <source>
        <dbReference type="EMBL" id="CAD7588803.1"/>
    </source>
</evidence>
<evidence type="ECO:0000256" key="1">
    <source>
        <dbReference type="SAM" id="MobiDB-lite"/>
    </source>
</evidence>
<dbReference type="EMBL" id="OE839873">
    <property type="protein sequence ID" value="CAD7588803.1"/>
    <property type="molecule type" value="Genomic_DNA"/>
</dbReference>
<feature type="region of interest" description="Disordered" evidence="1">
    <location>
        <begin position="102"/>
        <end position="123"/>
    </location>
</feature>
<name>A0A7R9PJC1_TIMGE</name>
<accession>A0A7R9PJC1</accession>
<organism evidence="2">
    <name type="scientific">Timema genevievae</name>
    <name type="common">Walking stick</name>
    <dbReference type="NCBI Taxonomy" id="629358"/>
    <lineage>
        <taxon>Eukaryota</taxon>
        <taxon>Metazoa</taxon>
        <taxon>Ecdysozoa</taxon>
        <taxon>Arthropoda</taxon>
        <taxon>Hexapoda</taxon>
        <taxon>Insecta</taxon>
        <taxon>Pterygota</taxon>
        <taxon>Neoptera</taxon>
        <taxon>Polyneoptera</taxon>
        <taxon>Phasmatodea</taxon>
        <taxon>Timematodea</taxon>
        <taxon>Timematoidea</taxon>
        <taxon>Timematidae</taxon>
        <taxon>Timema</taxon>
    </lineage>
</organism>
<protein>
    <submittedName>
        <fullName evidence="2">Uncharacterized protein</fullName>
    </submittedName>
</protein>
<reference evidence="2" key="1">
    <citation type="submission" date="2020-11" db="EMBL/GenBank/DDBJ databases">
        <authorList>
            <person name="Tran Van P."/>
        </authorList>
    </citation>
    <scope>NUCLEOTIDE SEQUENCE</scope>
</reference>
<dbReference type="AlphaFoldDB" id="A0A7R9PJC1"/>
<proteinExistence type="predicted"/>
<gene>
    <name evidence="2" type="ORF">TGEB3V08_LOCUS2833</name>
</gene>
<sequence>MLFHSPSTQIRGLDTKLWFSGDKEVGVRIPDECTEEFSKPLLTPSLANVGTLPFKPNLSHPFLVQDSEETNNELSAMLAATPSAPGEERKYRHQRLLQKQVQEVHSSAKKLTSSQARLQHQVQ</sequence>